<evidence type="ECO:0000313" key="2">
    <source>
        <dbReference type="EMBL" id="KAK4114072.1"/>
    </source>
</evidence>
<name>A0AAN6TGJ0_9PEZI</name>
<dbReference type="GeneID" id="89941668"/>
<dbReference type="InterPro" id="IPR013783">
    <property type="entry name" value="Ig-like_fold"/>
</dbReference>
<feature type="compositionally biased region" description="Polar residues" evidence="1">
    <location>
        <begin position="503"/>
        <end position="515"/>
    </location>
</feature>
<gene>
    <name evidence="2" type="ORF">N656DRAFT_796579</name>
</gene>
<keyword evidence="3" id="KW-1185">Reference proteome</keyword>
<accession>A0AAN6TGJ0</accession>
<dbReference type="SUPFAM" id="SSF81296">
    <property type="entry name" value="E set domains"/>
    <property type="match status" value="1"/>
</dbReference>
<dbReference type="InterPro" id="IPR014756">
    <property type="entry name" value="Ig_E-set"/>
</dbReference>
<feature type="compositionally biased region" description="Low complexity" evidence="1">
    <location>
        <begin position="358"/>
        <end position="377"/>
    </location>
</feature>
<comment type="caution">
    <text evidence="2">The sequence shown here is derived from an EMBL/GenBank/DDBJ whole genome shotgun (WGS) entry which is preliminary data.</text>
</comment>
<feature type="compositionally biased region" description="Polar residues" evidence="1">
    <location>
        <begin position="526"/>
        <end position="537"/>
    </location>
</feature>
<evidence type="ECO:0000313" key="3">
    <source>
        <dbReference type="Proteomes" id="UP001302812"/>
    </source>
</evidence>
<dbReference type="AlphaFoldDB" id="A0AAN6TGJ0"/>
<evidence type="ECO:0008006" key="4">
    <source>
        <dbReference type="Google" id="ProtNLM"/>
    </source>
</evidence>
<evidence type="ECO:0000256" key="1">
    <source>
        <dbReference type="SAM" id="MobiDB-lite"/>
    </source>
</evidence>
<dbReference type="Proteomes" id="UP001302812">
    <property type="component" value="Unassembled WGS sequence"/>
</dbReference>
<feature type="region of interest" description="Disordered" evidence="1">
    <location>
        <begin position="347"/>
        <end position="537"/>
    </location>
</feature>
<proteinExistence type="predicted"/>
<reference evidence="2" key="2">
    <citation type="submission" date="2023-05" db="EMBL/GenBank/DDBJ databases">
        <authorList>
            <consortium name="Lawrence Berkeley National Laboratory"/>
            <person name="Steindorff A."/>
            <person name="Hensen N."/>
            <person name="Bonometti L."/>
            <person name="Westerberg I."/>
            <person name="Brannstrom I.O."/>
            <person name="Guillou S."/>
            <person name="Cros-Aarteil S."/>
            <person name="Calhoun S."/>
            <person name="Haridas S."/>
            <person name="Kuo A."/>
            <person name="Mondo S."/>
            <person name="Pangilinan J."/>
            <person name="Riley R."/>
            <person name="Labutti K."/>
            <person name="Andreopoulos B."/>
            <person name="Lipzen A."/>
            <person name="Chen C."/>
            <person name="Yanf M."/>
            <person name="Daum C."/>
            <person name="Ng V."/>
            <person name="Clum A."/>
            <person name="Ohm R."/>
            <person name="Martin F."/>
            <person name="Silar P."/>
            <person name="Natvig D."/>
            <person name="Lalanne C."/>
            <person name="Gautier V."/>
            <person name="Ament-Velasquez S.L."/>
            <person name="Kruys A."/>
            <person name="Hutchinson M.I."/>
            <person name="Powell A.J."/>
            <person name="Barry K."/>
            <person name="Miller A.N."/>
            <person name="Grigoriev I.V."/>
            <person name="Debuchy R."/>
            <person name="Gladieux P."/>
            <person name="Thoren M.H."/>
            <person name="Johannesson H."/>
        </authorList>
    </citation>
    <scope>NUCLEOTIDE SEQUENCE</scope>
    <source>
        <strain evidence="2">CBS 508.74</strain>
    </source>
</reference>
<dbReference type="RefSeq" id="XP_064671642.1">
    <property type="nucleotide sequence ID" value="XM_064817543.1"/>
</dbReference>
<reference evidence="2" key="1">
    <citation type="journal article" date="2023" name="Mol. Phylogenet. Evol.">
        <title>Genome-scale phylogeny and comparative genomics of the fungal order Sordariales.</title>
        <authorList>
            <person name="Hensen N."/>
            <person name="Bonometti L."/>
            <person name="Westerberg I."/>
            <person name="Brannstrom I.O."/>
            <person name="Guillou S."/>
            <person name="Cros-Aarteil S."/>
            <person name="Calhoun S."/>
            <person name="Haridas S."/>
            <person name="Kuo A."/>
            <person name="Mondo S."/>
            <person name="Pangilinan J."/>
            <person name="Riley R."/>
            <person name="LaButti K."/>
            <person name="Andreopoulos B."/>
            <person name="Lipzen A."/>
            <person name="Chen C."/>
            <person name="Yan M."/>
            <person name="Daum C."/>
            <person name="Ng V."/>
            <person name="Clum A."/>
            <person name="Steindorff A."/>
            <person name="Ohm R.A."/>
            <person name="Martin F."/>
            <person name="Silar P."/>
            <person name="Natvig D.O."/>
            <person name="Lalanne C."/>
            <person name="Gautier V."/>
            <person name="Ament-Velasquez S.L."/>
            <person name="Kruys A."/>
            <person name="Hutchinson M.I."/>
            <person name="Powell A.J."/>
            <person name="Barry K."/>
            <person name="Miller A.N."/>
            <person name="Grigoriev I.V."/>
            <person name="Debuchy R."/>
            <person name="Gladieux P."/>
            <person name="Hiltunen Thoren M."/>
            <person name="Johannesson H."/>
        </authorList>
    </citation>
    <scope>NUCLEOTIDE SEQUENCE</scope>
    <source>
        <strain evidence="2">CBS 508.74</strain>
    </source>
</reference>
<dbReference type="CDD" id="cd02859">
    <property type="entry name" value="E_set_AMPKbeta_like_N"/>
    <property type="match status" value="1"/>
</dbReference>
<dbReference type="Gene3D" id="2.60.40.10">
    <property type="entry name" value="Immunoglobulins"/>
    <property type="match status" value="1"/>
</dbReference>
<organism evidence="2 3">
    <name type="scientific">Canariomyces notabilis</name>
    <dbReference type="NCBI Taxonomy" id="2074819"/>
    <lineage>
        <taxon>Eukaryota</taxon>
        <taxon>Fungi</taxon>
        <taxon>Dikarya</taxon>
        <taxon>Ascomycota</taxon>
        <taxon>Pezizomycotina</taxon>
        <taxon>Sordariomycetes</taxon>
        <taxon>Sordariomycetidae</taxon>
        <taxon>Sordariales</taxon>
        <taxon>Chaetomiaceae</taxon>
        <taxon>Canariomyces</taxon>
    </lineage>
</organism>
<protein>
    <recommendedName>
        <fullName evidence="4">AMP-activated protein kinase glycogen-binding domain-containing protein</fullName>
    </recommendedName>
</protein>
<feature type="compositionally biased region" description="Acidic residues" evidence="1">
    <location>
        <begin position="379"/>
        <end position="389"/>
    </location>
</feature>
<dbReference type="EMBL" id="MU853337">
    <property type="protein sequence ID" value="KAK4114072.1"/>
    <property type="molecule type" value="Genomic_DNA"/>
</dbReference>
<sequence>MATARIPVVLTYHKSGTEPPVFVAGTFSTPPWEPHEMEYTTKEDGEHHFKKEVLCEPGSTIQYKFRLGNGDWWVLDGNSPTVTDGAGNTNHVLEVKPLAEQNLAQNLETQQDTKPLSKHLRSVIDIEDGSGSRSGTPIFARTAAEVADSAASLHEEVPKRETPRIDSWSRDVRKGTPTPLSETAKTAAEVADSAETLDNDENTILILEQPPDEDVAFEVQGPGEEFLGDQDEYIADKSPLFAHECVGLYESSAEATPADTEPEDLAVGRAALGEIDADEIDPNDPTLERFPSEREDIMDTVRKLESGLQVDQPFDTGPPSPVYNVSRRGTEDITGDYTLTASQPLPLGQRVSIKPEAPRSSRTSVSSVPASISLHSISEAEEPIGEEEANFPPAVVFSNPDMKPRPKHLNLPSNNEDEGVVLPDGVSPRTVKPEQRRVVRPNDSPSPLNDDELVEAPADITSTTLDAHAAEGKVSPKSPESAGPGEVTSGEPAAPQPAPSASGTGTAMENGTDSGQLRRRGAQENPPKTSDSVHLTGVQTSQGGGWLRWLLNLLFVDLIGRLINKLTGRKTKT</sequence>